<dbReference type="EMBL" id="LACI01001406">
    <property type="protein sequence ID" value="KJU84528.1"/>
    <property type="molecule type" value="Genomic_DNA"/>
</dbReference>
<dbReference type="Gene3D" id="3.30.70.20">
    <property type="match status" value="1"/>
</dbReference>
<keyword evidence="1" id="KW-0004">4Fe-4S</keyword>
<feature type="domain" description="4Fe-4S ferredoxin-type" evidence="5">
    <location>
        <begin position="194"/>
        <end position="222"/>
    </location>
</feature>
<protein>
    <submittedName>
        <fullName evidence="6">Fe-S center containing protein</fullName>
    </submittedName>
</protein>
<evidence type="ECO:0000259" key="5">
    <source>
        <dbReference type="PROSITE" id="PS51379"/>
    </source>
</evidence>
<dbReference type="InterPro" id="IPR017900">
    <property type="entry name" value="4Fe4S_Fe_S_CS"/>
</dbReference>
<dbReference type="InterPro" id="IPR050157">
    <property type="entry name" value="PSI_iron-sulfur_center"/>
</dbReference>
<dbReference type="PANTHER" id="PTHR24960:SF79">
    <property type="entry name" value="PHOTOSYSTEM I IRON-SULFUR CENTER"/>
    <property type="match status" value="1"/>
</dbReference>
<evidence type="ECO:0000256" key="3">
    <source>
        <dbReference type="ARBA" id="ARBA00023004"/>
    </source>
</evidence>
<accession>A0A0F3GV32</accession>
<dbReference type="SUPFAM" id="SSF54862">
    <property type="entry name" value="4Fe-4S ferredoxins"/>
    <property type="match status" value="1"/>
</dbReference>
<reference evidence="6 7" key="1">
    <citation type="submission" date="2015-02" db="EMBL/GenBank/DDBJ databases">
        <title>Single-cell genomics of uncultivated deep-branching MTB reveals a conserved set of magnetosome genes.</title>
        <authorList>
            <person name="Kolinko S."/>
            <person name="Richter M."/>
            <person name="Glockner F.O."/>
            <person name="Brachmann A."/>
            <person name="Schuler D."/>
        </authorList>
    </citation>
    <scope>NUCLEOTIDE SEQUENCE [LARGE SCALE GENOMIC DNA]</scope>
    <source>
        <strain evidence="6">TM-1</strain>
    </source>
</reference>
<comment type="caution">
    <text evidence="6">The sequence shown here is derived from an EMBL/GenBank/DDBJ whole genome shotgun (WGS) entry which is preliminary data.</text>
</comment>
<dbReference type="PROSITE" id="PS00198">
    <property type="entry name" value="4FE4S_FER_1"/>
    <property type="match status" value="1"/>
</dbReference>
<dbReference type="Pfam" id="PF04015">
    <property type="entry name" value="DUF362"/>
    <property type="match status" value="1"/>
</dbReference>
<dbReference type="PANTHER" id="PTHR24960">
    <property type="entry name" value="PHOTOSYSTEM I IRON-SULFUR CENTER-RELATED"/>
    <property type="match status" value="1"/>
</dbReference>
<dbReference type="InterPro" id="IPR007160">
    <property type="entry name" value="DUF362"/>
</dbReference>
<keyword evidence="2" id="KW-0479">Metal-binding</keyword>
<evidence type="ECO:0000256" key="2">
    <source>
        <dbReference type="ARBA" id="ARBA00022723"/>
    </source>
</evidence>
<evidence type="ECO:0000256" key="4">
    <source>
        <dbReference type="ARBA" id="ARBA00023014"/>
    </source>
</evidence>
<gene>
    <name evidence="6" type="ORF">MBAV_003273</name>
</gene>
<dbReference type="Pfam" id="PF12838">
    <property type="entry name" value="Fer4_7"/>
    <property type="match status" value="1"/>
</dbReference>
<dbReference type="AlphaFoldDB" id="A0A0F3GV32"/>
<dbReference type="Proteomes" id="UP000033423">
    <property type="component" value="Unassembled WGS sequence"/>
</dbReference>
<dbReference type="GO" id="GO:0051539">
    <property type="term" value="F:4 iron, 4 sulfur cluster binding"/>
    <property type="evidence" value="ECO:0007669"/>
    <property type="project" value="UniProtKB-KW"/>
</dbReference>
<evidence type="ECO:0000256" key="1">
    <source>
        <dbReference type="ARBA" id="ARBA00022485"/>
    </source>
</evidence>
<dbReference type="PROSITE" id="PS51379">
    <property type="entry name" value="4FE4S_FER_2"/>
    <property type="match status" value="2"/>
</dbReference>
<keyword evidence="4" id="KW-0411">Iron-sulfur</keyword>
<evidence type="ECO:0000313" key="6">
    <source>
        <dbReference type="EMBL" id="KJU84528.1"/>
    </source>
</evidence>
<keyword evidence="3" id="KW-0408">Iron</keyword>
<sequence length="372" mass="40535">MGKTAKVYFATARSTKWRYNDSMPGKLQRLMSEVGLSVYFNRDEWVAVKTHFGSPGAHRIVRPTFLRTVVDALKGVGAKPFVTDTVRIQGLDYLEVANANGINHLSVGAPVILGDGLYGKDSIIIKAGDILKEIAVASVIHDVTAMVVCSHVKGHINAGYAGAIKNLAMGGVSSSHRHCGWKCGRGSMHTIGEGMMRWKQDLCQQCMQCVEVCPLEVITFVGENMEWNGDKCWRCGRCQRVCPASAIYFPGDDERFMRSMAEAAGTVLGTFAPSKVLYINFLTEIQPECDCMPTADVPMVQDIGILVSDDVVAIERASIDLVLKERPLPSSAADGVTGDVFKALHAKPYEFQLIEAERLGLGSPSYELITLA</sequence>
<proteinExistence type="predicted"/>
<feature type="domain" description="4Fe-4S ferredoxin-type" evidence="5">
    <location>
        <begin position="223"/>
        <end position="252"/>
    </location>
</feature>
<organism evidence="6 7">
    <name type="scientific">Candidatus Magnetobacterium bavaricum</name>
    <dbReference type="NCBI Taxonomy" id="29290"/>
    <lineage>
        <taxon>Bacteria</taxon>
        <taxon>Pseudomonadati</taxon>
        <taxon>Nitrospirota</taxon>
        <taxon>Thermodesulfovibrionia</taxon>
        <taxon>Thermodesulfovibrionales</taxon>
        <taxon>Candidatus Magnetobacteriaceae</taxon>
        <taxon>Candidatus Magnetobacterium</taxon>
    </lineage>
</organism>
<evidence type="ECO:0000313" key="7">
    <source>
        <dbReference type="Proteomes" id="UP000033423"/>
    </source>
</evidence>
<dbReference type="InterPro" id="IPR017896">
    <property type="entry name" value="4Fe4S_Fe-S-bd"/>
</dbReference>
<dbReference type="GO" id="GO:0046872">
    <property type="term" value="F:metal ion binding"/>
    <property type="evidence" value="ECO:0007669"/>
    <property type="project" value="UniProtKB-KW"/>
</dbReference>
<keyword evidence="7" id="KW-1185">Reference proteome</keyword>
<name>A0A0F3GV32_9BACT</name>